<dbReference type="Gene3D" id="3.40.50.20">
    <property type="match status" value="1"/>
</dbReference>
<dbReference type="PATRIC" id="fig|87541.4.peg.66"/>
<evidence type="ECO:0000256" key="10">
    <source>
        <dbReference type="ARBA" id="ARBA00022741"/>
    </source>
</evidence>
<dbReference type="InterPro" id="IPR005905">
    <property type="entry name" value="D_ala_D_ala"/>
</dbReference>
<dbReference type="Pfam" id="PF07478">
    <property type="entry name" value="Dala_Dala_lig_C"/>
    <property type="match status" value="1"/>
</dbReference>
<evidence type="ECO:0000256" key="20">
    <source>
        <dbReference type="ARBA" id="ARBA00076288"/>
    </source>
</evidence>
<comment type="similarity">
    <text evidence="5 22">Belongs to the D-alanine--D-alanine ligase family.</text>
</comment>
<dbReference type="NCBIfam" id="NF002526">
    <property type="entry name" value="PRK01966.1-2"/>
    <property type="match status" value="1"/>
</dbReference>
<keyword evidence="13 22" id="KW-0133">Cell shape</keyword>
<evidence type="ECO:0000256" key="1">
    <source>
        <dbReference type="ARBA" id="ARBA00001936"/>
    </source>
</evidence>
<feature type="binding site" evidence="25">
    <location>
        <position position="302"/>
    </location>
    <ligand>
        <name>Mg(2+)</name>
        <dbReference type="ChEBI" id="CHEBI:18420"/>
        <label>1</label>
    </ligand>
</feature>
<feature type="active site" evidence="23">
    <location>
        <position position="313"/>
    </location>
</feature>
<keyword evidence="7 22" id="KW-0963">Cytoplasm</keyword>
<dbReference type="GO" id="GO:0005829">
    <property type="term" value="C:cytosol"/>
    <property type="evidence" value="ECO:0007669"/>
    <property type="project" value="TreeGrafter"/>
</dbReference>
<feature type="binding site" evidence="24">
    <location>
        <begin position="171"/>
        <end position="173"/>
    </location>
    <ligand>
        <name>ATP</name>
        <dbReference type="ChEBI" id="CHEBI:30616"/>
    </ligand>
</feature>
<keyword evidence="15 25" id="KW-0464">Manganese</keyword>
<dbReference type="Pfam" id="PF01820">
    <property type="entry name" value="Dala_Dala_lig_N"/>
    <property type="match status" value="1"/>
</dbReference>
<dbReference type="HAMAP" id="MF_00047">
    <property type="entry name" value="Dala_Dala_lig"/>
    <property type="match status" value="1"/>
</dbReference>
<dbReference type="GO" id="GO:0046872">
    <property type="term" value="F:metal ion binding"/>
    <property type="evidence" value="ECO:0007669"/>
    <property type="project" value="UniProtKB-KW"/>
</dbReference>
<comment type="cofactor">
    <cofactor evidence="1">
        <name>Mn(2+)</name>
        <dbReference type="ChEBI" id="CHEBI:29035"/>
    </cofactor>
</comment>
<evidence type="ECO:0000256" key="5">
    <source>
        <dbReference type="ARBA" id="ARBA00010871"/>
    </source>
</evidence>
<name>A0A133Y4U3_9LACT</name>
<feature type="binding site" evidence="24">
    <location>
        <position position="126"/>
    </location>
    <ligand>
        <name>ATP</name>
        <dbReference type="ChEBI" id="CHEBI:30616"/>
    </ligand>
</feature>
<evidence type="ECO:0000256" key="3">
    <source>
        <dbReference type="ARBA" id="ARBA00004496"/>
    </source>
</evidence>
<evidence type="ECO:0000256" key="9">
    <source>
        <dbReference type="ARBA" id="ARBA00022723"/>
    </source>
</evidence>
<evidence type="ECO:0000256" key="6">
    <source>
        <dbReference type="ARBA" id="ARBA00012216"/>
    </source>
</evidence>
<comment type="function">
    <text evidence="2 22">Cell wall formation.</text>
</comment>
<evidence type="ECO:0000256" key="12">
    <source>
        <dbReference type="ARBA" id="ARBA00022842"/>
    </source>
</evidence>
<dbReference type="SUPFAM" id="SSF56059">
    <property type="entry name" value="Glutathione synthetase ATP-binding domain-like"/>
    <property type="match status" value="1"/>
</dbReference>
<keyword evidence="14 22" id="KW-0573">Peptidoglycan synthesis</keyword>
<feature type="binding site" evidence="25">
    <location>
        <position position="304"/>
    </location>
    <ligand>
        <name>Mg(2+)</name>
        <dbReference type="ChEBI" id="CHEBI:18420"/>
        <label>2</label>
    </ligand>
</feature>
<comment type="pathway">
    <text evidence="18">Glycan biosynthesis.</text>
</comment>
<evidence type="ECO:0000256" key="8">
    <source>
        <dbReference type="ARBA" id="ARBA00022598"/>
    </source>
</evidence>
<dbReference type="OrthoDB" id="9813261at2"/>
<evidence type="ECO:0000256" key="15">
    <source>
        <dbReference type="ARBA" id="ARBA00023211"/>
    </source>
</evidence>
<feature type="binding site" evidence="24">
    <location>
        <begin position="209"/>
        <end position="216"/>
    </location>
    <ligand>
        <name>ATP</name>
        <dbReference type="ChEBI" id="CHEBI:30616"/>
    </ligand>
</feature>
<proteinExistence type="inferred from homology"/>
<evidence type="ECO:0000256" key="21">
    <source>
        <dbReference type="ARBA" id="ARBA00077154"/>
    </source>
</evidence>
<evidence type="ECO:0000256" key="17">
    <source>
        <dbReference type="ARBA" id="ARBA00047614"/>
    </source>
</evidence>
<comment type="subcellular location">
    <subcellularLocation>
        <location evidence="3 22">Cytoplasm</location>
    </subcellularLocation>
</comment>
<keyword evidence="9 25" id="KW-0479">Metal-binding</keyword>
<evidence type="ECO:0000256" key="25">
    <source>
        <dbReference type="PIRSR" id="PIRSR039102-3"/>
    </source>
</evidence>
<dbReference type="STRING" id="87541.AWM71_04310"/>
<gene>
    <name evidence="22" type="primary">ddl</name>
    <name evidence="28" type="ORF">HMPREF3187_00066</name>
</gene>
<dbReference type="FunFam" id="3.30.470.20:FF:000008">
    <property type="entry name" value="D-alanine--D-alanine ligase"/>
    <property type="match status" value="1"/>
</dbReference>
<feature type="active site" evidence="23">
    <location>
        <position position="13"/>
    </location>
</feature>
<dbReference type="InterPro" id="IPR011095">
    <property type="entry name" value="Dala_Dala_lig_C"/>
</dbReference>
<keyword evidence="11 26" id="KW-0067">ATP-binding</keyword>
<comment type="pathway">
    <text evidence="4 22">Cell wall biogenesis; peptidoglycan biosynthesis.</text>
</comment>
<dbReference type="Proteomes" id="UP000070422">
    <property type="component" value="Unassembled WGS sequence"/>
</dbReference>
<keyword evidence="16 22" id="KW-0961">Cell wall biogenesis/degradation</keyword>
<dbReference type="InterPro" id="IPR011761">
    <property type="entry name" value="ATP-grasp"/>
</dbReference>
<evidence type="ECO:0000256" key="22">
    <source>
        <dbReference type="HAMAP-Rule" id="MF_00047"/>
    </source>
</evidence>
<comment type="cofactor">
    <cofactor evidence="25">
        <name>Mg(2+)</name>
        <dbReference type="ChEBI" id="CHEBI:18420"/>
    </cofactor>
    <cofactor evidence="25">
        <name>Mn(2+)</name>
        <dbReference type="ChEBI" id="CHEBI:29035"/>
    </cofactor>
    <text evidence="25">Binds 2 magnesium or manganese ions per subunit.</text>
</comment>
<dbReference type="RefSeq" id="WP_060936281.1">
    <property type="nucleotide sequence ID" value="NZ_JASOZP010000005.1"/>
</dbReference>
<evidence type="ECO:0000256" key="24">
    <source>
        <dbReference type="PIRSR" id="PIRSR039102-2"/>
    </source>
</evidence>
<dbReference type="GO" id="GO:0008716">
    <property type="term" value="F:D-alanine-D-alanine ligase activity"/>
    <property type="evidence" value="ECO:0007669"/>
    <property type="project" value="UniProtKB-UniRule"/>
</dbReference>
<dbReference type="AlphaFoldDB" id="A0A133Y4U3"/>
<evidence type="ECO:0000256" key="23">
    <source>
        <dbReference type="PIRSR" id="PIRSR039102-1"/>
    </source>
</evidence>
<evidence type="ECO:0000313" key="29">
    <source>
        <dbReference type="Proteomes" id="UP000070422"/>
    </source>
</evidence>
<evidence type="ECO:0000256" key="13">
    <source>
        <dbReference type="ARBA" id="ARBA00022960"/>
    </source>
</evidence>
<feature type="active site" evidence="23">
    <location>
        <position position="179"/>
    </location>
</feature>
<protein>
    <recommendedName>
        <fullName evidence="19 22">D-alanine--D-alanine ligase</fullName>
        <ecNumber evidence="6 22">6.3.2.4</ecNumber>
    </recommendedName>
    <alternativeName>
        <fullName evidence="21 22">D-Ala-D-Ala ligase</fullName>
    </alternativeName>
    <alternativeName>
        <fullName evidence="20 22">D-alanylalanine synthetase</fullName>
    </alternativeName>
</protein>
<accession>A0A133Y4U3</accession>
<evidence type="ECO:0000256" key="26">
    <source>
        <dbReference type="PROSITE-ProRule" id="PRU00409"/>
    </source>
</evidence>
<reference evidence="28 29" key="1">
    <citation type="submission" date="2016-01" db="EMBL/GenBank/DDBJ databases">
        <authorList>
            <person name="Oliw E.H."/>
        </authorList>
    </citation>
    <scope>NUCLEOTIDE SEQUENCE [LARGE SCALE GENOMIC DNA]</scope>
    <source>
        <strain evidence="28 29">KA00635</strain>
    </source>
</reference>
<evidence type="ECO:0000256" key="16">
    <source>
        <dbReference type="ARBA" id="ARBA00023316"/>
    </source>
</evidence>
<dbReference type="UniPathway" id="UPA00219"/>
<keyword evidence="8 22" id="KW-0436">Ligase</keyword>
<dbReference type="GO" id="GO:0008360">
    <property type="term" value="P:regulation of cell shape"/>
    <property type="evidence" value="ECO:0007669"/>
    <property type="project" value="UniProtKB-KW"/>
</dbReference>
<dbReference type="SUPFAM" id="SSF52440">
    <property type="entry name" value="PreATP-grasp domain"/>
    <property type="match status" value="1"/>
</dbReference>
<evidence type="ECO:0000256" key="2">
    <source>
        <dbReference type="ARBA" id="ARBA00003921"/>
    </source>
</evidence>
<dbReference type="NCBIfam" id="NF002528">
    <property type="entry name" value="PRK01966.1-4"/>
    <property type="match status" value="1"/>
</dbReference>
<feature type="domain" description="ATP-grasp" evidence="27">
    <location>
        <begin position="130"/>
        <end position="335"/>
    </location>
</feature>
<comment type="catalytic activity">
    <reaction evidence="17 22">
        <text>2 D-alanine + ATP = D-alanyl-D-alanine + ADP + phosphate + H(+)</text>
        <dbReference type="Rhea" id="RHEA:11224"/>
        <dbReference type="ChEBI" id="CHEBI:15378"/>
        <dbReference type="ChEBI" id="CHEBI:30616"/>
        <dbReference type="ChEBI" id="CHEBI:43474"/>
        <dbReference type="ChEBI" id="CHEBI:57416"/>
        <dbReference type="ChEBI" id="CHEBI:57822"/>
        <dbReference type="ChEBI" id="CHEBI:456216"/>
        <dbReference type="EC" id="6.3.2.4"/>
    </reaction>
</comment>
<dbReference type="Gene3D" id="3.30.1490.20">
    <property type="entry name" value="ATP-grasp fold, A domain"/>
    <property type="match status" value="1"/>
</dbReference>
<dbReference type="GO" id="GO:0071555">
    <property type="term" value="P:cell wall organization"/>
    <property type="evidence" value="ECO:0007669"/>
    <property type="project" value="UniProtKB-KW"/>
</dbReference>
<dbReference type="NCBIfam" id="TIGR01205">
    <property type="entry name" value="D_ala_D_alaTIGR"/>
    <property type="match status" value="1"/>
</dbReference>
<dbReference type="PIRSF" id="PIRSF039102">
    <property type="entry name" value="Ddl/VanB"/>
    <property type="match status" value="1"/>
</dbReference>
<dbReference type="GO" id="GO:0005524">
    <property type="term" value="F:ATP binding"/>
    <property type="evidence" value="ECO:0007669"/>
    <property type="project" value="UniProtKB-UniRule"/>
</dbReference>
<dbReference type="InterPro" id="IPR011127">
    <property type="entry name" value="Dala_Dala_lig_N"/>
</dbReference>
<dbReference type="Gene3D" id="3.30.470.20">
    <property type="entry name" value="ATP-grasp fold, B domain"/>
    <property type="match status" value="1"/>
</dbReference>
<evidence type="ECO:0000256" key="14">
    <source>
        <dbReference type="ARBA" id="ARBA00022984"/>
    </source>
</evidence>
<dbReference type="GO" id="GO:0009252">
    <property type="term" value="P:peptidoglycan biosynthetic process"/>
    <property type="evidence" value="ECO:0007669"/>
    <property type="project" value="UniProtKB-UniRule"/>
</dbReference>
<evidence type="ECO:0000256" key="7">
    <source>
        <dbReference type="ARBA" id="ARBA00022490"/>
    </source>
</evidence>
<evidence type="ECO:0000256" key="18">
    <source>
        <dbReference type="ARBA" id="ARBA00060592"/>
    </source>
</evidence>
<comment type="caution">
    <text evidence="28">The sequence shown here is derived from an EMBL/GenBank/DDBJ whole genome shotgun (WGS) entry which is preliminary data.</text>
</comment>
<dbReference type="EC" id="6.3.2.4" evidence="6 22"/>
<evidence type="ECO:0000256" key="19">
    <source>
        <dbReference type="ARBA" id="ARBA00068427"/>
    </source>
</evidence>
<evidence type="ECO:0000256" key="4">
    <source>
        <dbReference type="ARBA" id="ARBA00004752"/>
    </source>
</evidence>
<feature type="binding site" evidence="24">
    <location>
        <begin position="301"/>
        <end position="302"/>
    </location>
    <ligand>
        <name>ATP</name>
        <dbReference type="ChEBI" id="CHEBI:30616"/>
    </ligand>
</feature>
<feature type="binding site" evidence="24">
    <location>
        <begin position="179"/>
        <end position="180"/>
    </location>
    <ligand>
        <name>ATP</name>
        <dbReference type="ChEBI" id="CHEBI:30616"/>
    </ligand>
</feature>
<dbReference type="InterPro" id="IPR013815">
    <property type="entry name" value="ATP_grasp_subdomain_1"/>
</dbReference>
<dbReference type="FunFam" id="3.30.1490.20:FF:000007">
    <property type="entry name" value="D-alanine--D-alanine ligase"/>
    <property type="match status" value="1"/>
</dbReference>
<evidence type="ECO:0000259" key="27">
    <source>
        <dbReference type="PROSITE" id="PS50975"/>
    </source>
</evidence>
<sequence>MEIVLLYGGQSAEHEVSILTAQSIIRHINYEKYQVTPVYITHEGKWFCGAPITAAPQEDIRLDFDGTRATHSEEVNPSQVLCEGKIAFPALHGPNGEDGKIQGLFESLHIPYIGAGVLASAVGMDKIISKHLFQEAQIPQVPFTPLTIFDWKQERAKTLTRIEGKIVYPMFVKPANLGSSVGINRAENQEELIAAIEEAFRYDRRVLVEQGVDAREVEVAVLGNDKVETSVPGEILKSQKFYDYKEKYINNTVQLGIPADLPGEITDKIREYAKKAYLAIDSSGLTRVDFFVTYNNDIYINEVNTMPGFTQWSMYPLLWEATGKPYDQLLEELITLALERYETYRGLKNDQTENETVSY</sequence>
<dbReference type="InterPro" id="IPR016185">
    <property type="entry name" value="PreATP-grasp_dom_sf"/>
</dbReference>
<keyword evidence="12 25" id="KW-0460">Magnesium</keyword>
<keyword evidence="10 24" id="KW-0547">Nucleotide-binding</keyword>
<organism evidence="28 29">
    <name type="scientific">Aerococcus christensenii</name>
    <dbReference type="NCBI Taxonomy" id="87541"/>
    <lineage>
        <taxon>Bacteria</taxon>
        <taxon>Bacillati</taxon>
        <taxon>Bacillota</taxon>
        <taxon>Bacilli</taxon>
        <taxon>Lactobacillales</taxon>
        <taxon>Aerococcaceae</taxon>
        <taxon>Aerococcus</taxon>
    </lineage>
</organism>
<evidence type="ECO:0000313" key="28">
    <source>
        <dbReference type="EMBL" id="KXB38240.1"/>
    </source>
</evidence>
<dbReference type="PROSITE" id="PS00843">
    <property type="entry name" value="DALA_DALA_LIGASE_1"/>
    <property type="match status" value="1"/>
</dbReference>
<dbReference type="InterPro" id="IPR000291">
    <property type="entry name" value="D-Ala_lig_Van_CS"/>
</dbReference>
<evidence type="ECO:0000256" key="11">
    <source>
        <dbReference type="ARBA" id="ARBA00022840"/>
    </source>
</evidence>
<feature type="binding site" evidence="25">
    <location>
        <position position="289"/>
    </location>
    <ligand>
        <name>Mg(2+)</name>
        <dbReference type="ChEBI" id="CHEBI:18420"/>
        <label>1</label>
    </ligand>
</feature>
<dbReference type="PROSITE" id="PS00844">
    <property type="entry name" value="DALA_DALA_LIGASE_2"/>
    <property type="match status" value="1"/>
</dbReference>
<dbReference type="PROSITE" id="PS50975">
    <property type="entry name" value="ATP_GRASP"/>
    <property type="match status" value="1"/>
</dbReference>
<dbReference type="PANTHER" id="PTHR23132">
    <property type="entry name" value="D-ALANINE--D-ALANINE LIGASE"/>
    <property type="match status" value="1"/>
</dbReference>
<dbReference type="EMBL" id="LSCQ01000009">
    <property type="protein sequence ID" value="KXB38240.1"/>
    <property type="molecule type" value="Genomic_DNA"/>
</dbReference>
<feature type="binding site" evidence="25">
    <location>
        <position position="302"/>
    </location>
    <ligand>
        <name>Mg(2+)</name>
        <dbReference type="ChEBI" id="CHEBI:18420"/>
        <label>2</label>
    </ligand>
</feature>
<dbReference type="PANTHER" id="PTHR23132:SF25">
    <property type="entry name" value="D-ALANINE--D-ALANINE LIGASE A"/>
    <property type="match status" value="1"/>
</dbReference>